<accession>A0A4D4J0T1</accession>
<sequence>MADIGAGVYTAWKMYQIYKIVRRIITVIVAIQKTFEEISKAVKKIGEDVDAVKKLLHDPEMPHIPSVTAPAKSHFS</sequence>
<organism evidence="1 2">
    <name type="scientific">Gandjariella thermophila</name>
    <dbReference type="NCBI Taxonomy" id="1931992"/>
    <lineage>
        <taxon>Bacteria</taxon>
        <taxon>Bacillati</taxon>
        <taxon>Actinomycetota</taxon>
        <taxon>Actinomycetes</taxon>
        <taxon>Pseudonocardiales</taxon>
        <taxon>Pseudonocardiaceae</taxon>
        <taxon>Gandjariella</taxon>
    </lineage>
</organism>
<keyword evidence="2" id="KW-1185">Reference proteome</keyword>
<evidence type="ECO:0000313" key="1">
    <source>
        <dbReference type="EMBL" id="GDY30071.1"/>
    </source>
</evidence>
<proteinExistence type="predicted"/>
<comment type="caution">
    <text evidence="1">The sequence shown here is derived from an EMBL/GenBank/DDBJ whole genome shotgun (WGS) entry which is preliminary data.</text>
</comment>
<reference evidence="2" key="1">
    <citation type="submission" date="2019-04" db="EMBL/GenBank/DDBJ databases">
        <title>Draft genome sequence of Pseudonocardiaceae bacterium SL3-2-4.</title>
        <authorList>
            <person name="Ningsih F."/>
            <person name="Yokota A."/>
            <person name="Sakai Y."/>
            <person name="Nanatani K."/>
            <person name="Yabe S."/>
            <person name="Oetari A."/>
            <person name="Sjamsuridzal W."/>
        </authorList>
    </citation>
    <scope>NUCLEOTIDE SEQUENCE [LARGE SCALE GENOMIC DNA]</scope>
    <source>
        <strain evidence="2">SL3-2-4</strain>
    </source>
</reference>
<dbReference type="Proteomes" id="UP000298860">
    <property type="component" value="Unassembled WGS sequence"/>
</dbReference>
<gene>
    <name evidence="1" type="ORF">GTS_17040</name>
</gene>
<dbReference type="RefSeq" id="WP_137813186.1">
    <property type="nucleotide sequence ID" value="NZ_BJFL01000005.1"/>
</dbReference>
<dbReference type="AlphaFoldDB" id="A0A4D4J0T1"/>
<evidence type="ECO:0000313" key="2">
    <source>
        <dbReference type="Proteomes" id="UP000298860"/>
    </source>
</evidence>
<name>A0A4D4J0T1_9PSEU</name>
<dbReference type="EMBL" id="BJFL01000005">
    <property type="protein sequence ID" value="GDY30071.1"/>
    <property type="molecule type" value="Genomic_DNA"/>
</dbReference>
<protein>
    <submittedName>
        <fullName evidence="1">Uncharacterized protein</fullName>
    </submittedName>
</protein>